<evidence type="ECO:0000313" key="2">
    <source>
        <dbReference type="Proteomes" id="UP001163321"/>
    </source>
</evidence>
<proteinExistence type="predicted"/>
<keyword evidence="2" id="KW-1185">Reference proteome</keyword>
<comment type="caution">
    <text evidence="1">The sequence shown here is derived from an EMBL/GenBank/DDBJ whole genome shotgun (WGS) entry which is preliminary data.</text>
</comment>
<name>A0ACC0VPP7_9STRA</name>
<organism evidence="1 2">
    <name type="scientific">Peronosclerospora sorghi</name>
    <dbReference type="NCBI Taxonomy" id="230839"/>
    <lineage>
        <taxon>Eukaryota</taxon>
        <taxon>Sar</taxon>
        <taxon>Stramenopiles</taxon>
        <taxon>Oomycota</taxon>
        <taxon>Peronosporomycetes</taxon>
        <taxon>Peronosporales</taxon>
        <taxon>Peronosporaceae</taxon>
        <taxon>Peronosclerospora</taxon>
    </lineage>
</organism>
<gene>
    <name evidence="1" type="ORF">PsorP6_003135</name>
</gene>
<evidence type="ECO:0000313" key="1">
    <source>
        <dbReference type="EMBL" id="KAI9907940.1"/>
    </source>
</evidence>
<dbReference type="EMBL" id="CM047587">
    <property type="protein sequence ID" value="KAI9907940.1"/>
    <property type="molecule type" value="Genomic_DNA"/>
</dbReference>
<dbReference type="Proteomes" id="UP001163321">
    <property type="component" value="Chromosome 8"/>
</dbReference>
<protein>
    <submittedName>
        <fullName evidence="1">Uncharacterized protein</fullName>
    </submittedName>
</protein>
<reference evidence="1 2" key="1">
    <citation type="journal article" date="2022" name="bioRxiv">
        <title>The genome of the oomycete Peronosclerospora sorghi, a cosmopolitan pathogen of maize and sorghum, is inflated with dispersed pseudogenes.</title>
        <authorList>
            <person name="Fletcher K."/>
            <person name="Martin F."/>
            <person name="Isakeit T."/>
            <person name="Cavanaugh K."/>
            <person name="Magill C."/>
            <person name="Michelmore R."/>
        </authorList>
    </citation>
    <scope>NUCLEOTIDE SEQUENCE [LARGE SCALE GENOMIC DNA]</scope>
    <source>
        <strain evidence="1">P6</strain>
    </source>
</reference>
<sequence>MPAADVSARLYVVAEKLQQKAQDAQRKGQDSAARGLLASVSDVRDALALLAEQRHLLARRHGEGEEPDHEAANAHVHELAGRLARVSVMLGKKAEDMKTKGNEQAAVALQQSAVAVDKGRVELLAQQETIFGLLERWEQVESVVFGEKGTPRTSREDTRGHEQEPSAPNQLVARVQYLVNLHDVVAAVLSGCKDVQEVEEELKKWQQVEKETQELRCELEHARKEAEEVKRTLQDERAALETMRIEMKRVKKREATRQEEDAVLLEQQREACQAMEQLVRESDQEIQRMVDSAARQADELESLRREMESLNADKERLVRLHREEVEDLQGQLTRAMDTLSTKTTEHEDAQTQEIQTLQTQLASMKVEKETLVKETMDELKKLQCQLDQALMCGKSKKGGKKSAKKLHLLQTKIDALGKEKESLVKLHSTEVEALEKAHARAIEELQEKLTSRTAATSTDGNEYKKESTTNEVQRRGEANEDTQDTDTSEAEERVRVATLVDTIPSHVAGSDEPLQDQNDMMASMEKKQDELGIELEKRKRNKLPTVEELQRAHAAEISRMQAELAILQSLVDKTDTRYQAQKSVIATMETERAELQEQVELLTREKTQTMGERGSLETQLEETRALLAAKSAELKEATEMLARCEEDLTACRAQVDAQVSECKEFKRELETADIRDMDKQRLSTLVAELQDVMSLFKSSQESTMQDLTAKVWQSQEVSELSSAWARLVTELVAALKQLDTIEEQLKVAQRAHEADKRMLDEFIRTTDWHLFVKDGEERDEPLAVDKEFHEYLAMATENVSCWLAERQVLRDLVEQDAIKIHALEHETQQEQERRVAKLRAEKAESEKAAERFEAKCVQARHDLVAQQTETSQVAQELATVLENYERYRRRSHTALKNVEKRAELLNGMRKENEELRTRVQASERARDEALAACQARDVRLQEAIGLQQMIQSEFEQVATENMRRMTELELEVETGRMEKERLEARIQDLMVAVQELEREKENWTNAEAKRMEDAEQAAVHARLETTTIAAQLQQVADALNASQAENEKLQQQIESLQATQGTDTASGDVSCVPEASVASSAEEVRALQAIESSLRSELEDVRAALSALQERFATTKAANADKVFALEEQLTHWKNEVAAVTAAMQRRIDALETEKEQVETEWSHARTENALLMKTLEHCRGELDDTRRELHQVLERDTDSGDDESRRVSKTTELLAARDEALKKLRLRVLELEEANETLEREKTALAQQVETTEVSALHASRHVAHSDKLRASRRQHWQHVLATFQTQLEQTVTELHERLEDHARAFRAVCDFRDRHGATVRGQDDPSRATTVPAFQECLVMRSGVVIKAGTRFELPVVCEASGWRVVWSFSIEEENADVVFRLSALTHVDDVVTDTELVAPERMHDMSGVLPVRHARTTLVFQWDNSFSWLNEKTLDYHVSIQEPLTREAQVVRQSEMEVQRKATVLEEGRALLQVEAQSRADLNATLARLEACEALKENHVAECWSQKRHVGQEKTRVQHAMETQKALMAATLAEQEEVEDVERRLVEAWEAAQAERQDADMTLQLVGAQLETLTREIEAETISISTERRADAPETSLGTQ</sequence>
<accession>A0ACC0VPP7</accession>